<protein>
    <submittedName>
        <fullName evidence="1">Uncharacterized protein</fullName>
    </submittedName>
</protein>
<name>C1H433_PARBA</name>
<reference evidence="1 2" key="1">
    <citation type="journal article" date="2011" name="PLoS Genet.">
        <title>Comparative genomic analysis of human fungal pathogens causing paracoccidioidomycosis.</title>
        <authorList>
            <person name="Desjardins C.A."/>
            <person name="Champion M.D."/>
            <person name="Holder J.W."/>
            <person name="Muszewska A."/>
            <person name="Goldberg J."/>
            <person name="Bailao A.M."/>
            <person name="Brigido M.M."/>
            <person name="Ferreira M.E."/>
            <person name="Garcia A.M."/>
            <person name="Grynberg M."/>
            <person name="Gujja S."/>
            <person name="Heiman D.I."/>
            <person name="Henn M.R."/>
            <person name="Kodira C.D."/>
            <person name="Leon-Narvaez H."/>
            <person name="Longo L.V."/>
            <person name="Ma L.J."/>
            <person name="Malavazi I."/>
            <person name="Matsuo A.L."/>
            <person name="Morais F.V."/>
            <person name="Pereira M."/>
            <person name="Rodriguez-Brito S."/>
            <person name="Sakthikumar S."/>
            <person name="Salem-Izacc S.M."/>
            <person name="Sykes S.M."/>
            <person name="Teixeira M.M."/>
            <person name="Vallejo M.C."/>
            <person name="Walter M.E."/>
            <person name="Yandava C."/>
            <person name="Young S."/>
            <person name="Zeng Q."/>
            <person name="Zucker J."/>
            <person name="Felipe M.S."/>
            <person name="Goldman G.H."/>
            <person name="Haas B.J."/>
            <person name="McEwen J.G."/>
            <person name="Nino-Vega G."/>
            <person name="Puccia R."/>
            <person name="San-Blas G."/>
            <person name="Soares C.M."/>
            <person name="Birren B.W."/>
            <person name="Cuomo C.A."/>
        </authorList>
    </citation>
    <scope>NUCLEOTIDE SEQUENCE [LARGE SCALE GENOMIC DNA]</scope>
    <source>
        <strain evidence="2">ATCC MYA-826 / Pb01</strain>
    </source>
</reference>
<sequence>MTQQKTSFTITSPFRTARGESHASCSLRRSSRNAITVKVDGGHGYRNLIDDLVLGQGLGDNLREGYLENVIISGRPGTNNQLSVLGSQVQAFMYVQNLL</sequence>
<dbReference type="EMBL" id="KN294005">
    <property type="protein sequence ID" value="EEH34477.2"/>
    <property type="molecule type" value="Genomic_DNA"/>
</dbReference>
<gene>
    <name evidence="1" type="ORF">PAAG_05526</name>
</gene>
<dbReference type="VEuPathDB" id="FungiDB:PAAG_05526"/>
<dbReference type="RefSeq" id="XP_015699827.1">
    <property type="nucleotide sequence ID" value="XM_015845601.1"/>
</dbReference>
<proteinExistence type="predicted"/>
<dbReference type="HOGENOM" id="CLU_2321045_0_0_1"/>
<dbReference type="Proteomes" id="UP000002059">
    <property type="component" value="Partially assembled WGS sequence"/>
</dbReference>
<dbReference type="AlphaFoldDB" id="C1H433"/>
<accession>C1H433</accession>
<dbReference type="KEGG" id="pbl:PAAG_05526"/>
<dbReference type="GeneID" id="9095888"/>
<evidence type="ECO:0000313" key="1">
    <source>
        <dbReference type="EMBL" id="EEH34477.2"/>
    </source>
</evidence>
<keyword evidence="2" id="KW-1185">Reference proteome</keyword>
<organism evidence="1 2">
    <name type="scientific">Paracoccidioides lutzii (strain ATCC MYA-826 / Pb01)</name>
    <name type="common">Paracoccidioides brasiliensis</name>
    <dbReference type="NCBI Taxonomy" id="502779"/>
    <lineage>
        <taxon>Eukaryota</taxon>
        <taxon>Fungi</taxon>
        <taxon>Dikarya</taxon>
        <taxon>Ascomycota</taxon>
        <taxon>Pezizomycotina</taxon>
        <taxon>Eurotiomycetes</taxon>
        <taxon>Eurotiomycetidae</taxon>
        <taxon>Onygenales</taxon>
        <taxon>Ajellomycetaceae</taxon>
        <taxon>Paracoccidioides</taxon>
    </lineage>
</organism>
<evidence type="ECO:0000313" key="2">
    <source>
        <dbReference type="Proteomes" id="UP000002059"/>
    </source>
</evidence>